<evidence type="ECO:0000256" key="2">
    <source>
        <dbReference type="SAM" id="MobiDB-lite"/>
    </source>
</evidence>
<dbReference type="SMART" id="SM00360">
    <property type="entry name" value="RRM"/>
    <property type="match status" value="1"/>
</dbReference>
<feature type="domain" description="RRM" evidence="3">
    <location>
        <begin position="8"/>
        <end position="108"/>
    </location>
</feature>
<accession>A0A1Y2FAE1</accession>
<dbReference type="SUPFAM" id="SSF54928">
    <property type="entry name" value="RNA-binding domain, RBD"/>
    <property type="match status" value="1"/>
</dbReference>
<keyword evidence="1" id="KW-0694">RNA-binding</keyword>
<evidence type="ECO:0000313" key="4">
    <source>
        <dbReference type="EMBL" id="ORY80879.1"/>
    </source>
</evidence>
<name>A0A1Y2FAE1_PROLT</name>
<dbReference type="GeneID" id="63786140"/>
<gene>
    <name evidence="4" type="ORF">BCR37DRAFT_380731</name>
</gene>
<proteinExistence type="predicted"/>
<dbReference type="PANTHER" id="PTHR48037:SF1">
    <property type="entry name" value="RRM DOMAIN-CONTAINING PROTEIN"/>
    <property type="match status" value="1"/>
</dbReference>
<dbReference type="OrthoDB" id="407442at2759"/>
<organism evidence="4 5">
    <name type="scientific">Protomyces lactucae-debilis</name>
    <dbReference type="NCBI Taxonomy" id="2754530"/>
    <lineage>
        <taxon>Eukaryota</taxon>
        <taxon>Fungi</taxon>
        <taxon>Dikarya</taxon>
        <taxon>Ascomycota</taxon>
        <taxon>Taphrinomycotina</taxon>
        <taxon>Taphrinomycetes</taxon>
        <taxon>Taphrinales</taxon>
        <taxon>Protomycetaceae</taxon>
        <taxon>Protomyces</taxon>
    </lineage>
</organism>
<evidence type="ECO:0000259" key="3">
    <source>
        <dbReference type="PROSITE" id="PS50102"/>
    </source>
</evidence>
<dbReference type="GO" id="GO:0003723">
    <property type="term" value="F:RNA binding"/>
    <property type="evidence" value="ECO:0007669"/>
    <property type="project" value="UniProtKB-UniRule"/>
</dbReference>
<dbReference type="InterPro" id="IPR000504">
    <property type="entry name" value="RRM_dom"/>
</dbReference>
<dbReference type="AlphaFoldDB" id="A0A1Y2FAE1"/>
<dbReference type="PANTHER" id="PTHR48037">
    <property type="entry name" value="ATPASE E1"/>
    <property type="match status" value="1"/>
</dbReference>
<dbReference type="InterPro" id="IPR035979">
    <property type="entry name" value="RBD_domain_sf"/>
</dbReference>
<dbReference type="InterPro" id="IPR012677">
    <property type="entry name" value="Nucleotide-bd_a/b_plait_sf"/>
</dbReference>
<dbReference type="PROSITE" id="PS50102">
    <property type="entry name" value="RRM"/>
    <property type="match status" value="1"/>
</dbReference>
<evidence type="ECO:0000256" key="1">
    <source>
        <dbReference type="PROSITE-ProRule" id="PRU00176"/>
    </source>
</evidence>
<keyword evidence="5" id="KW-1185">Reference proteome</keyword>
<feature type="region of interest" description="Disordered" evidence="2">
    <location>
        <begin position="132"/>
        <end position="169"/>
    </location>
</feature>
<evidence type="ECO:0000313" key="5">
    <source>
        <dbReference type="Proteomes" id="UP000193685"/>
    </source>
</evidence>
<dbReference type="Gene3D" id="3.30.70.330">
    <property type="match status" value="1"/>
</dbReference>
<dbReference type="EMBL" id="MCFI01000012">
    <property type="protein sequence ID" value="ORY80879.1"/>
    <property type="molecule type" value="Genomic_DNA"/>
</dbReference>
<dbReference type="STRING" id="56484.A0A1Y2FAE1"/>
<protein>
    <recommendedName>
        <fullName evidence="3">RRM domain-containing protein</fullName>
    </recommendedName>
</protein>
<dbReference type="RefSeq" id="XP_040724524.1">
    <property type="nucleotide sequence ID" value="XM_040869541.1"/>
</dbReference>
<comment type="caution">
    <text evidence="4">The sequence shown here is derived from an EMBL/GenBank/DDBJ whole genome shotgun (WGS) entry which is preliminary data.</text>
</comment>
<reference evidence="4 5" key="1">
    <citation type="submission" date="2016-07" db="EMBL/GenBank/DDBJ databases">
        <title>Pervasive Adenine N6-methylation of Active Genes in Fungi.</title>
        <authorList>
            <consortium name="DOE Joint Genome Institute"/>
            <person name="Mondo S.J."/>
            <person name="Dannebaum R.O."/>
            <person name="Kuo R.C."/>
            <person name="Labutti K."/>
            <person name="Haridas S."/>
            <person name="Kuo A."/>
            <person name="Salamov A."/>
            <person name="Ahrendt S.R."/>
            <person name="Lipzen A."/>
            <person name="Sullivan W."/>
            <person name="Andreopoulos W.B."/>
            <person name="Clum A."/>
            <person name="Lindquist E."/>
            <person name="Daum C."/>
            <person name="Ramamoorthy G.K."/>
            <person name="Gryganskyi A."/>
            <person name="Culley D."/>
            <person name="Magnuson J.K."/>
            <person name="James T.Y."/>
            <person name="O'Malley M.A."/>
            <person name="Stajich J.E."/>
            <person name="Spatafora J.W."/>
            <person name="Visel A."/>
            <person name="Grigoriev I.V."/>
        </authorList>
    </citation>
    <scope>NUCLEOTIDE SEQUENCE [LARGE SCALE GENOMIC DNA]</scope>
    <source>
        <strain evidence="4 5">12-1054</strain>
    </source>
</reference>
<sequence length="169" mass="18383">MTAPRTQTTVRIDNVHPSITKDVLHAMFLPFGEIVEVEYTEDLSDTNTTNAEDALVRAQRLELAHGNKTNSRVAHIEFEEAVDAAAALDNMDQAEVYGQILRVTPASAMRSDSLVQGLGSDVPIWQQEAFLQRQQQGQGEDDAMTGLESDARRQGDLPSAPVGPLPAGE</sequence>
<dbReference type="Proteomes" id="UP000193685">
    <property type="component" value="Unassembled WGS sequence"/>
</dbReference>